<dbReference type="EMBL" id="VUMI01000007">
    <property type="protein sequence ID" value="MSS87984.1"/>
    <property type="molecule type" value="Genomic_DNA"/>
</dbReference>
<gene>
    <name evidence="2" type="ORF">FYJ45_06585</name>
</gene>
<keyword evidence="3" id="KW-1185">Reference proteome</keyword>
<feature type="domain" description="Transposase IS4-like" evidence="1">
    <location>
        <begin position="225"/>
        <end position="307"/>
    </location>
</feature>
<accession>A0A6N7WE43</accession>
<protein>
    <submittedName>
        <fullName evidence="2">Transposase</fullName>
    </submittedName>
</protein>
<organism evidence="2 3">
    <name type="scientific">Eisenbergiella porci</name>
    <dbReference type="NCBI Taxonomy" id="2652274"/>
    <lineage>
        <taxon>Bacteria</taxon>
        <taxon>Bacillati</taxon>
        <taxon>Bacillota</taxon>
        <taxon>Clostridia</taxon>
        <taxon>Lachnospirales</taxon>
        <taxon>Lachnospiraceae</taxon>
        <taxon>Eisenbergiella</taxon>
    </lineage>
</organism>
<comment type="caution">
    <text evidence="2">The sequence shown here is derived from an EMBL/GenBank/DDBJ whole genome shotgun (WGS) entry which is preliminary data.</text>
</comment>
<evidence type="ECO:0000313" key="3">
    <source>
        <dbReference type="Proteomes" id="UP000436047"/>
    </source>
</evidence>
<proteinExistence type="predicted"/>
<dbReference type="GO" id="GO:0006313">
    <property type="term" value="P:DNA transposition"/>
    <property type="evidence" value="ECO:0007669"/>
    <property type="project" value="InterPro"/>
</dbReference>
<dbReference type="Pfam" id="PF01609">
    <property type="entry name" value="DDE_Tnp_1"/>
    <property type="match status" value="1"/>
</dbReference>
<dbReference type="InterPro" id="IPR002559">
    <property type="entry name" value="Transposase_11"/>
</dbReference>
<name>A0A6N7WE43_9FIRM</name>
<dbReference type="GO" id="GO:0004803">
    <property type="term" value="F:transposase activity"/>
    <property type="evidence" value="ECO:0007669"/>
    <property type="project" value="InterPro"/>
</dbReference>
<sequence length="342" mass="40900">MHDKIKKSFSQRRKFIVTRAEQRRNRKLYERDFAAFCKIIRQYFPEFTQWLCETSDPRQSSIYEIEVMLMTVIMKNICSIQSMQGMTEKFNDENCVENLCRLLGVGRHEFLPHYVTVNEFLKKLDTGELETLRRRMIKTILRRRKFEDARFLGKYWLVIFDATGLFHFHERHCAHCLKKTLNKGSKEEKTIYYHNVLEAKLVLGEGLIISLGTEFIENEREDVEKNDCETRAFHRLASRLKQEYPRLPVCVLADSLYASEPVFKKCKENKWHYLIRYKDGSIPSIAEEYHEIEGMGELQELEREIAREYPRKGRVKEKQHMEWVPELEYKGHKLTMLALLIE</sequence>
<dbReference type="Proteomes" id="UP000436047">
    <property type="component" value="Unassembled WGS sequence"/>
</dbReference>
<feature type="non-terminal residue" evidence="2">
    <location>
        <position position="342"/>
    </location>
</feature>
<evidence type="ECO:0000313" key="2">
    <source>
        <dbReference type="EMBL" id="MSS87984.1"/>
    </source>
</evidence>
<dbReference type="GO" id="GO:0003677">
    <property type="term" value="F:DNA binding"/>
    <property type="evidence" value="ECO:0007669"/>
    <property type="project" value="InterPro"/>
</dbReference>
<evidence type="ECO:0000259" key="1">
    <source>
        <dbReference type="Pfam" id="PF01609"/>
    </source>
</evidence>
<reference evidence="2 3" key="1">
    <citation type="submission" date="2019-08" db="EMBL/GenBank/DDBJ databases">
        <title>In-depth cultivation of the pig gut microbiome towards novel bacterial diversity and tailored functional studies.</title>
        <authorList>
            <person name="Wylensek D."/>
            <person name="Hitch T.C.A."/>
            <person name="Clavel T."/>
        </authorList>
    </citation>
    <scope>NUCLEOTIDE SEQUENCE [LARGE SCALE GENOMIC DNA]</scope>
    <source>
        <strain evidence="2 3">WCA-389-WT-23B</strain>
    </source>
</reference>
<dbReference type="AlphaFoldDB" id="A0A6N7WE43"/>